<dbReference type="EMBL" id="JABCUR010000009">
    <property type="protein sequence ID" value="NMW65703.1"/>
    <property type="molecule type" value="Genomic_DNA"/>
</dbReference>
<evidence type="ECO:0000313" key="8">
    <source>
        <dbReference type="Proteomes" id="UP000578252"/>
    </source>
</evidence>
<comment type="subcellular location">
    <subcellularLocation>
        <location evidence="1">Cell membrane</location>
        <topology evidence="1">Multi-pass membrane protein</topology>
    </subcellularLocation>
</comment>
<dbReference type="PANTHER" id="PTHR42718:SF39">
    <property type="entry name" value="ACTINORHODIN TRANSPORTER-RELATED"/>
    <property type="match status" value="1"/>
</dbReference>
<feature type="transmembrane region" description="Helical" evidence="5">
    <location>
        <begin position="268"/>
        <end position="288"/>
    </location>
</feature>
<dbReference type="InterPro" id="IPR020846">
    <property type="entry name" value="MFS_dom"/>
</dbReference>
<dbReference type="SUPFAM" id="SSF103473">
    <property type="entry name" value="MFS general substrate transporter"/>
    <property type="match status" value="2"/>
</dbReference>
<dbReference type="InterPro" id="IPR011701">
    <property type="entry name" value="MFS"/>
</dbReference>
<dbReference type="AlphaFoldDB" id="A0A7Y0Y4S4"/>
<keyword evidence="4 5" id="KW-0472">Membrane</keyword>
<name>A0A7Y0Y4S4_9ACTO</name>
<dbReference type="PROSITE" id="PS50850">
    <property type="entry name" value="MFS"/>
    <property type="match status" value="1"/>
</dbReference>
<keyword evidence="3 5" id="KW-1133">Transmembrane helix</keyword>
<feature type="transmembrane region" description="Helical" evidence="5">
    <location>
        <begin position="524"/>
        <end position="551"/>
    </location>
</feature>
<protein>
    <submittedName>
        <fullName evidence="7">MFS transporter</fullName>
    </submittedName>
</protein>
<dbReference type="Gene3D" id="1.20.1720.10">
    <property type="entry name" value="Multidrug resistance protein D"/>
    <property type="match status" value="2"/>
</dbReference>
<feature type="transmembrane region" description="Helical" evidence="5">
    <location>
        <begin position="111"/>
        <end position="131"/>
    </location>
</feature>
<sequence>MRKKRLVPYNMKWKRRYMTKDTQTTQPDENPGDPRFVAVPGSQKKYRTSLILAVILAALFLTLLQVSSVNVALGMLPESIDATPQQVQWVISGYMLAIGLSMVPMGRIGDLYGRSLVFTIGTFLFAVTSFMCGLAKDGSMLDWMRVAQGLAAGIFSPQTAGIIQQYFDGQARARAYALMGLVLSASVATGPSLAGLLAGTFGPEMGWRLTFALNLPLGWICVVLALLWLPFKRERIFARRARREALERDIAAAAKVGHKPPKRQKVDLDPVGMILLGAAVLGTMLPFVTTGTPWRYLFLPAALAVLVGWVFWEKRYKARGRYPMVDLNLFRIQTFSFGTAIGSIQFLGLTSVFSVTAIYLQVGFGTSALVAGMMGLPGAIISGFTSIVVARYTIEHGRAIQAWSLAIMVTGVLITGAMGWLYAHGYPVWFIAIGMAVLGIGQGAMGSSNQTQSMLEVPASHGGIAGGIQQTAQRILTAVGSAILTGVFFGMTTGVKPVTDSGALTIAAELAAGTIKPAVAADWALAYLVVFVAGAGFAAISLVLAIVFWAIDPKRRKSDRPGGGQ</sequence>
<keyword evidence="2 5" id="KW-0812">Transmembrane</keyword>
<comment type="caution">
    <text evidence="7">The sequence shown here is derived from an EMBL/GenBank/DDBJ whole genome shotgun (WGS) entry which is preliminary data.</text>
</comment>
<feature type="transmembrane region" description="Helical" evidence="5">
    <location>
        <begin position="475"/>
        <end position="495"/>
    </location>
</feature>
<evidence type="ECO:0000256" key="3">
    <source>
        <dbReference type="ARBA" id="ARBA00022989"/>
    </source>
</evidence>
<dbReference type="GO" id="GO:0005886">
    <property type="term" value="C:plasma membrane"/>
    <property type="evidence" value="ECO:0007669"/>
    <property type="project" value="UniProtKB-SubCell"/>
</dbReference>
<evidence type="ECO:0000256" key="5">
    <source>
        <dbReference type="SAM" id="Phobius"/>
    </source>
</evidence>
<organism evidence="7 8">
    <name type="scientific">Mobiluncus mulieris</name>
    <dbReference type="NCBI Taxonomy" id="2052"/>
    <lineage>
        <taxon>Bacteria</taxon>
        <taxon>Bacillati</taxon>
        <taxon>Actinomycetota</taxon>
        <taxon>Actinomycetes</taxon>
        <taxon>Actinomycetales</taxon>
        <taxon>Actinomycetaceae</taxon>
        <taxon>Mobiluncus</taxon>
    </lineage>
</organism>
<gene>
    <name evidence="7" type="ORF">HHJ78_09310</name>
</gene>
<feature type="transmembrane region" description="Helical" evidence="5">
    <location>
        <begin position="294"/>
        <end position="312"/>
    </location>
</feature>
<feature type="transmembrane region" description="Helical" evidence="5">
    <location>
        <begin position="428"/>
        <end position="445"/>
    </location>
</feature>
<feature type="transmembrane region" description="Helical" evidence="5">
    <location>
        <begin position="175"/>
        <end position="199"/>
    </location>
</feature>
<dbReference type="CDD" id="cd17321">
    <property type="entry name" value="MFS_MMR_MDR_like"/>
    <property type="match status" value="1"/>
</dbReference>
<dbReference type="Proteomes" id="UP000578252">
    <property type="component" value="Unassembled WGS sequence"/>
</dbReference>
<feature type="transmembrane region" description="Helical" evidence="5">
    <location>
        <begin position="87"/>
        <end position="104"/>
    </location>
</feature>
<feature type="transmembrane region" description="Helical" evidence="5">
    <location>
        <begin position="368"/>
        <end position="390"/>
    </location>
</feature>
<evidence type="ECO:0000256" key="2">
    <source>
        <dbReference type="ARBA" id="ARBA00022692"/>
    </source>
</evidence>
<reference evidence="7 8" key="1">
    <citation type="submission" date="2020-04" db="EMBL/GenBank/DDBJ databases">
        <title>Antimicrobial susceptibility and clonality of vaginal-derived multi-drug resistant Mobiluncus isolates in China.</title>
        <authorList>
            <person name="Zhang X."/>
        </authorList>
    </citation>
    <scope>NUCLEOTIDE SEQUENCE [LARGE SCALE GENOMIC DNA]</scope>
    <source>
        <strain evidence="7 8">13</strain>
    </source>
</reference>
<evidence type="ECO:0000256" key="1">
    <source>
        <dbReference type="ARBA" id="ARBA00004651"/>
    </source>
</evidence>
<evidence type="ECO:0000256" key="4">
    <source>
        <dbReference type="ARBA" id="ARBA00023136"/>
    </source>
</evidence>
<proteinExistence type="predicted"/>
<feature type="transmembrane region" description="Helical" evidence="5">
    <location>
        <begin position="211"/>
        <end position="231"/>
    </location>
</feature>
<accession>A0A7Y0Y4S4</accession>
<dbReference type="GO" id="GO:0022857">
    <property type="term" value="F:transmembrane transporter activity"/>
    <property type="evidence" value="ECO:0007669"/>
    <property type="project" value="InterPro"/>
</dbReference>
<dbReference type="Pfam" id="PF07690">
    <property type="entry name" value="MFS_1"/>
    <property type="match status" value="2"/>
</dbReference>
<evidence type="ECO:0000259" key="6">
    <source>
        <dbReference type="PROSITE" id="PS50850"/>
    </source>
</evidence>
<feature type="transmembrane region" description="Helical" evidence="5">
    <location>
        <begin position="402"/>
        <end position="422"/>
    </location>
</feature>
<evidence type="ECO:0000313" key="7">
    <source>
        <dbReference type="EMBL" id="NMW65703.1"/>
    </source>
</evidence>
<dbReference type="PANTHER" id="PTHR42718">
    <property type="entry name" value="MAJOR FACILITATOR SUPERFAMILY MULTIDRUG TRANSPORTER MFSC"/>
    <property type="match status" value="1"/>
</dbReference>
<feature type="transmembrane region" description="Helical" evidence="5">
    <location>
        <begin position="143"/>
        <end position="163"/>
    </location>
</feature>
<feature type="domain" description="Major facilitator superfamily (MFS) profile" evidence="6">
    <location>
        <begin position="51"/>
        <end position="556"/>
    </location>
</feature>
<feature type="transmembrane region" description="Helical" evidence="5">
    <location>
        <begin position="332"/>
        <end position="362"/>
    </location>
</feature>
<feature type="transmembrane region" description="Helical" evidence="5">
    <location>
        <begin position="50"/>
        <end position="75"/>
    </location>
</feature>
<dbReference type="InterPro" id="IPR036259">
    <property type="entry name" value="MFS_trans_sf"/>
</dbReference>